<keyword evidence="1" id="KW-1133">Transmembrane helix</keyword>
<dbReference type="RefSeq" id="WP_104421137.1">
    <property type="nucleotide sequence ID" value="NZ_PTJC01000006.1"/>
</dbReference>
<dbReference type="EMBL" id="PTJC01000006">
    <property type="protein sequence ID" value="PPK86722.1"/>
    <property type="molecule type" value="Genomic_DNA"/>
</dbReference>
<dbReference type="InterPro" id="IPR013879">
    <property type="entry name" value="DUF1761"/>
</dbReference>
<keyword evidence="3" id="KW-1185">Reference proteome</keyword>
<reference evidence="2 3" key="1">
    <citation type="submission" date="2018-02" db="EMBL/GenBank/DDBJ databases">
        <title>Genomic Encyclopedia of Archaeal and Bacterial Type Strains, Phase II (KMG-II): from individual species to whole genera.</title>
        <authorList>
            <person name="Goeker M."/>
        </authorList>
    </citation>
    <scope>NUCLEOTIDE SEQUENCE [LARGE SCALE GENOMIC DNA]</scope>
    <source>
        <strain evidence="2 3">DSM 29526</strain>
    </source>
</reference>
<evidence type="ECO:0000256" key="1">
    <source>
        <dbReference type="SAM" id="Phobius"/>
    </source>
</evidence>
<feature type="transmembrane region" description="Helical" evidence="1">
    <location>
        <begin position="44"/>
        <end position="69"/>
    </location>
</feature>
<accession>A0A2S6I6B6</accession>
<proteinExistence type="predicted"/>
<organism evidence="2 3">
    <name type="scientific">Neolewinella xylanilytica</name>
    <dbReference type="NCBI Taxonomy" id="1514080"/>
    <lineage>
        <taxon>Bacteria</taxon>
        <taxon>Pseudomonadati</taxon>
        <taxon>Bacteroidota</taxon>
        <taxon>Saprospiria</taxon>
        <taxon>Saprospirales</taxon>
        <taxon>Lewinellaceae</taxon>
        <taxon>Neolewinella</taxon>
    </lineage>
</organism>
<comment type="caution">
    <text evidence="2">The sequence shown here is derived from an EMBL/GenBank/DDBJ whole genome shotgun (WGS) entry which is preliminary data.</text>
</comment>
<dbReference type="Proteomes" id="UP000237662">
    <property type="component" value="Unassembled WGS sequence"/>
</dbReference>
<name>A0A2S6I6B6_9BACT</name>
<evidence type="ECO:0000313" key="3">
    <source>
        <dbReference type="Proteomes" id="UP000237662"/>
    </source>
</evidence>
<feature type="transmembrane region" description="Helical" evidence="1">
    <location>
        <begin position="148"/>
        <end position="167"/>
    </location>
</feature>
<feature type="transmembrane region" description="Helical" evidence="1">
    <location>
        <begin position="6"/>
        <end position="23"/>
    </location>
</feature>
<protein>
    <submittedName>
        <fullName evidence="2">Uncharacterized protein DUF1761</fullName>
    </submittedName>
</protein>
<dbReference type="OrthoDB" id="333057at2"/>
<dbReference type="AlphaFoldDB" id="A0A2S6I6B6"/>
<gene>
    <name evidence="2" type="ORF">CLV84_3658</name>
</gene>
<dbReference type="Pfam" id="PF08570">
    <property type="entry name" value="DUF1761"/>
    <property type="match status" value="1"/>
</dbReference>
<feature type="transmembrane region" description="Helical" evidence="1">
    <location>
        <begin position="115"/>
        <end position="136"/>
    </location>
</feature>
<evidence type="ECO:0000313" key="2">
    <source>
        <dbReference type="EMBL" id="PPK86722.1"/>
    </source>
</evidence>
<sequence>MNWWLFPMTALIPLFVGAIYYNERIVGGAWMRATGLEAERLRQGNFAIIFGMTYLFSILVAVFLSSMVIHQMALGSLLMEVHGWGESGSPVMQQLTELDEQTRLMSLHRTFGHGALHGALTAIVFVGSVLAINALFERRRWNYVLIHVGYWTITLALMGGVLCQYLTLS</sequence>
<keyword evidence="1" id="KW-0812">Transmembrane</keyword>
<keyword evidence="1" id="KW-0472">Membrane</keyword>